<gene>
    <name evidence="2" type="ORF">LSINAPIS_LOCUS10301</name>
</gene>
<evidence type="ECO:0000313" key="3">
    <source>
        <dbReference type="Proteomes" id="UP000324832"/>
    </source>
</evidence>
<evidence type="ECO:0000256" key="1">
    <source>
        <dbReference type="SAM" id="MobiDB-lite"/>
    </source>
</evidence>
<protein>
    <submittedName>
        <fullName evidence="2">Uncharacterized protein</fullName>
    </submittedName>
</protein>
<dbReference type="AlphaFoldDB" id="A0A5E4QME4"/>
<feature type="compositionally biased region" description="Low complexity" evidence="1">
    <location>
        <begin position="1"/>
        <end position="12"/>
    </location>
</feature>
<name>A0A5E4QME4_9NEOP</name>
<feature type="compositionally biased region" description="Polar residues" evidence="1">
    <location>
        <begin position="90"/>
        <end position="100"/>
    </location>
</feature>
<dbReference type="Proteomes" id="UP000324832">
    <property type="component" value="Unassembled WGS sequence"/>
</dbReference>
<proteinExistence type="predicted"/>
<dbReference type="EMBL" id="FZQP02004112">
    <property type="protein sequence ID" value="VVC99419.1"/>
    <property type="molecule type" value="Genomic_DNA"/>
</dbReference>
<reference evidence="2 3" key="1">
    <citation type="submission" date="2017-07" db="EMBL/GenBank/DDBJ databases">
        <authorList>
            <person name="Talla V."/>
            <person name="Backstrom N."/>
        </authorList>
    </citation>
    <scope>NUCLEOTIDE SEQUENCE [LARGE SCALE GENOMIC DNA]</scope>
</reference>
<feature type="compositionally biased region" description="Polar residues" evidence="1">
    <location>
        <begin position="54"/>
        <end position="65"/>
    </location>
</feature>
<organism evidence="2 3">
    <name type="scientific">Leptidea sinapis</name>
    <dbReference type="NCBI Taxonomy" id="189913"/>
    <lineage>
        <taxon>Eukaryota</taxon>
        <taxon>Metazoa</taxon>
        <taxon>Ecdysozoa</taxon>
        <taxon>Arthropoda</taxon>
        <taxon>Hexapoda</taxon>
        <taxon>Insecta</taxon>
        <taxon>Pterygota</taxon>
        <taxon>Neoptera</taxon>
        <taxon>Endopterygota</taxon>
        <taxon>Lepidoptera</taxon>
        <taxon>Glossata</taxon>
        <taxon>Ditrysia</taxon>
        <taxon>Papilionoidea</taxon>
        <taxon>Pieridae</taxon>
        <taxon>Dismorphiinae</taxon>
        <taxon>Leptidea</taxon>
    </lineage>
</organism>
<feature type="compositionally biased region" description="Basic residues" evidence="1">
    <location>
        <begin position="33"/>
        <end position="48"/>
    </location>
</feature>
<sequence>MASLGGISSSGSDSHETKETKTIANGKIDSHKTEHRKKKNKPDKKKQRKIGDSSAANSGKQTSDETAPCSAESDSQTSQSMAESGASKPAPSSENPATSDSSRDTEAKLEVKLPEAVTLVLEEMEKLNSQVKTNPGKDTDDKIDQLILNQLRRSGSACLFCSCSHVAIPVPGRASQACYSAHTSGYAHRNTEQATTDSI</sequence>
<accession>A0A5E4QME4</accession>
<feature type="compositionally biased region" description="Polar residues" evidence="1">
    <location>
        <begin position="72"/>
        <end position="82"/>
    </location>
</feature>
<feature type="region of interest" description="Disordered" evidence="1">
    <location>
        <begin position="1"/>
        <end position="111"/>
    </location>
</feature>
<feature type="compositionally biased region" description="Basic and acidic residues" evidence="1">
    <location>
        <begin position="101"/>
        <end position="111"/>
    </location>
</feature>
<evidence type="ECO:0000313" key="2">
    <source>
        <dbReference type="EMBL" id="VVC99419.1"/>
    </source>
</evidence>
<keyword evidence="3" id="KW-1185">Reference proteome</keyword>